<dbReference type="eggNOG" id="ENOG502RP9P">
    <property type="taxonomic scope" value="Eukaryota"/>
</dbReference>
<feature type="compositionally biased region" description="Polar residues" evidence="1">
    <location>
        <begin position="86"/>
        <end position="99"/>
    </location>
</feature>
<feature type="compositionally biased region" description="Polar residues" evidence="1">
    <location>
        <begin position="41"/>
        <end position="64"/>
    </location>
</feature>
<dbReference type="Proteomes" id="UP000016933">
    <property type="component" value="Unassembled WGS sequence"/>
</dbReference>
<feature type="region of interest" description="Disordered" evidence="1">
    <location>
        <begin position="39"/>
        <end position="99"/>
    </location>
</feature>
<proteinExistence type="predicted"/>
<accession>N1PXS2</accession>
<gene>
    <name evidence="2" type="ORF">DOTSEDRAFT_69219</name>
</gene>
<organism evidence="2 3">
    <name type="scientific">Dothistroma septosporum (strain NZE10 / CBS 128990)</name>
    <name type="common">Red band needle blight fungus</name>
    <name type="synonym">Mycosphaerella pini</name>
    <dbReference type="NCBI Taxonomy" id="675120"/>
    <lineage>
        <taxon>Eukaryota</taxon>
        <taxon>Fungi</taxon>
        <taxon>Dikarya</taxon>
        <taxon>Ascomycota</taxon>
        <taxon>Pezizomycotina</taxon>
        <taxon>Dothideomycetes</taxon>
        <taxon>Dothideomycetidae</taxon>
        <taxon>Mycosphaerellales</taxon>
        <taxon>Mycosphaerellaceae</taxon>
        <taxon>Dothistroma</taxon>
    </lineage>
</organism>
<protein>
    <submittedName>
        <fullName evidence="2">Uncharacterized protein</fullName>
    </submittedName>
</protein>
<dbReference type="STRING" id="675120.N1PXS2"/>
<dbReference type="AlphaFoldDB" id="N1PXS2"/>
<evidence type="ECO:0000256" key="1">
    <source>
        <dbReference type="SAM" id="MobiDB-lite"/>
    </source>
</evidence>
<name>N1PXS2_DOTSN</name>
<reference evidence="2 3" key="2">
    <citation type="journal article" date="2012" name="PLoS Pathog.">
        <title>Diverse lifestyles and strategies of plant pathogenesis encoded in the genomes of eighteen Dothideomycetes fungi.</title>
        <authorList>
            <person name="Ohm R.A."/>
            <person name="Feau N."/>
            <person name="Henrissat B."/>
            <person name="Schoch C.L."/>
            <person name="Horwitz B.A."/>
            <person name="Barry K.W."/>
            <person name="Condon B.J."/>
            <person name="Copeland A.C."/>
            <person name="Dhillon B."/>
            <person name="Glaser F."/>
            <person name="Hesse C.N."/>
            <person name="Kosti I."/>
            <person name="LaButti K."/>
            <person name="Lindquist E.A."/>
            <person name="Lucas S."/>
            <person name="Salamov A.A."/>
            <person name="Bradshaw R.E."/>
            <person name="Ciuffetti L."/>
            <person name="Hamelin R.C."/>
            <person name="Kema G.H.J."/>
            <person name="Lawrence C."/>
            <person name="Scott J.A."/>
            <person name="Spatafora J.W."/>
            <person name="Turgeon B.G."/>
            <person name="de Wit P.J.G.M."/>
            <person name="Zhong S."/>
            <person name="Goodwin S.B."/>
            <person name="Grigoriev I.V."/>
        </authorList>
    </citation>
    <scope>NUCLEOTIDE SEQUENCE [LARGE SCALE GENOMIC DNA]</scope>
    <source>
        <strain evidence="3">NZE10 / CBS 128990</strain>
    </source>
</reference>
<reference evidence="3" key="1">
    <citation type="journal article" date="2012" name="PLoS Genet.">
        <title>The genomes of the fungal plant pathogens Cladosporium fulvum and Dothistroma septosporum reveal adaptation to different hosts and lifestyles but also signatures of common ancestry.</title>
        <authorList>
            <person name="de Wit P.J.G.M."/>
            <person name="van der Burgt A."/>
            <person name="Oekmen B."/>
            <person name="Stergiopoulos I."/>
            <person name="Abd-Elsalam K.A."/>
            <person name="Aerts A.L."/>
            <person name="Bahkali A.H."/>
            <person name="Beenen H.G."/>
            <person name="Chettri P."/>
            <person name="Cox M.P."/>
            <person name="Datema E."/>
            <person name="de Vries R.P."/>
            <person name="Dhillon B."/>
            <person name="Ganley A.R."/>
            <person name="Griffiths S.A."/>
            <person name="Guo Y."/>
            <person name="Hamelin R.C."/>
            <person name="Henrissat B."/>
            <person name="Kabir M.S."/>
            <person name="Jashni M.K."/>
            <person name="Kema G."/>
            <person name="Klaubauf S."/>
            <person name="Lapidus A."/>
            <person name="Levasseur A."/>
            <person name="Lindquist E."/>
            <person name="Mehrabi R."/>
            <person name="Ohm R.A."/>
            <person name="Owen T.J."/>
            <person name="Salamov A."/>
            <person name="Schwelm A."/>
            <person name="Schijlen E."/>
            <person name="Sun H."/>
            <person name="van den Burg H.A."/>
            <person name="van Ham R.C.H.J."/>
            <person name="Zhang S."/>
            <person name="Goodwin S.B."/>
            <person name="Grigoriev I.V."/>
            <person name="Collemare J."/>
            <person name="Bradshaw R.E."/>
        </authorList>
    </citation>
    <scope>NUCLEOTIDE SEQUENCE [LARGE SCALE GENOMIC DNA]</scope>
    <source>
        <strain evidence="3">NZE10 / CBS 128990</strain>
    </source>
</reference>
<evidence type="ECO:0000313" key="3">
    <source>
        <dbReference type="Proteomes" id="UP000016933"/>
    </source>
</evidence>
<dbReference type="EMBL" id="KB446536">
    <property type="protein sequence ID" value="EME47195.1"/>
    <property type="molecule type" value="Genomic_DNA"/>
</dbReference>
<dbReference type="HOGENOM" id="CLU_2320333_0_0_1"/>
<keyword evidence="3" id="KW-1185">Reference proteome</keyword>
<evidence type="ECO:0000313" key="2">
    <source>
        <dbReference type="EMBL" id="EME47195.1"/>
    </source>
</evidence>
<dbReference type="OrthoDB" id="2359117at2759"/>
<sequence>MSPPRTPTNTAATRRPPTIRTELQTAEAERDALQALFQLGSPHTSQMPRRATTASSQASPQRMNLDTPRRVTFARSESDSSGGSGTVQYSSAGVLGSQS</sequence>
<dbReference type="OMA" id="PQRMNLD"/>